<protein>
    <submittedName>
        <fullName evidence="2">PE family protein</fullName>
    </submittedName>
</protein>
<accession>A0AAE3GBQ6</accession>
<dbReference type="EMBL" id="JAMTCK010000004">
    <property type="protein sequence ID" value="MCP2165356.1"/>
    <property type="molecule type" value="Genomic_DNA"/>
</dbReference>
<proteinExistence type="predicted"/>
<dbReference type="Gene3D" id="1.10.287.850">
    <property type="entry name" value="HP0062-like domain"/>
    <property type="match status" value="1"/>
</dbReference>
<feature type="domain" description="PE" evidence="1">
    <location>
        <begin position="35"/>
        <end position="124"/>
    </location>
</feature>
<keyword evidence="3" id="KW-1185">Reference proteome</keyword>
<dbReference type="Proteomes" id="UP001206128">
    <property type="component" value="Unassembled WGS sequence"/>
</dbReference>
<sequence>MPFFENAADQLLGLGQRQDVGQPAGPAPYGGQVKLVVSPDQVLTLKQEFETLRDEVRDFLFDESENLAAKPMGADPVSYDVADTVGQNAETAVECARNYVAQLNGVIDSLEQQAKQYALVEDANTNAFRTQGA</sequence>
<comment type="caution">
    <text evidence="2">The sequence shown here is derived from an EMBL/GenBank/DDBJ whole genome shotgun (WGS) entry which is preliminary data.</text>
</comment>
<name>A0AAE3GBQ6_9PSEU</name>
<evidence type="ECO:0000259" key="1">
    <source>
        <dbReference type="Pfam" id="PF00934"/>
    </source>
</evidence>
<evidence type="ECO:0000313" key="2">
    <source>
        <dbReference type="EMBL" id="MCP2165356.1"/>
    </source>
</evidence>
<dbReference type="AlphaFoldDB" id="A0AAE3GBQ6"/>
<evidence type="ECO:0000313" key="3">
    <source>
        <dbReference type="Proteomes" id="UP001206128"/>
    </source>
</evidence>
<dbReference type="InterPro" id="IPR000084">
    <property type="entry name" value="PE-PGRS_N"/>
</dbReference>
<dbReference type="Pfam" id="PF00934">
    <property type="entry name" value="PE"/>
    <property type="match status" value="1"/>
</dbReference>
<reference evidence="2" key="1">
    <citation type="submission" date="2022-06" db="EMBL/GenBank/DDBJ databases">
        <title>Genomic Encyclopedia of Archaeal and Bacterial Type Strains, Phase II (KMG-II): from individual species to whole genera.</title>
        <authorList>
            <person name="Goeker M."/>
        </authorList>
    </citation>
    <scope>NUCLEOTIDE SEQUENCE</scope>
    <source>
        <strain evidence="2">DSM 43935</strain>
    </source>
</reference>
<gene>
    <name evidence="2" type="ORF">LX83_002205</name>
</gene>
<dbReference type="RefSeq" id="WP_253770035.1">
    <property type="nucleotide sequence ID" value="NZ_JAMTCK010000004.1"/>
</dbReference>
<organism evidence="2 3">
    <name type="scientific">Goodfellowiella coeruleoviolacea</name>
    <dbReference type="NCBI Taxonomy" id="334858"/>
    <lineage>
        <taxon>Bacteria</taxon>
        <taxon>Bacillati</taxon>
        <taxon>Actinomycetota</taxon>
        <taxon>Actinomycetes</taxon>
        <taxon>Pseudonocardiales</taxon>
        <taxon>Pseudonocardiaceae</taxon>
        <taxon>Goodfellowiella</taxon>
    </lineage>
</organism>